<name>A0A2X0IQY4_9ACTN</name>
<dbReference type="RefSeq" id="WP_111498662.1">
    <property type="nucleotide sequence ID" value="NZ_QKYN01000003.1"/>
</dbReference>
<keyword evidence="2" id="KW-0012">Acyltransferase</keyword>
<evidence type="ECO:0000256" key="2">
    <source>
        <dbReference type="ARBA" id="ARBA00023315"/>
    </source>
</evidence>
<gene>
    <name evidence="4" type="ORF">DN069_00530</name>
</gene>
<dbReference type="PANTHER" id="PTHR43877">
    <property type="entry name" value="AMINOALKYLPHOSPHONATE N-ACETYLTRANSFERASE-RELATED-RELATED"/>
    <property type="match status" value="1"/>
</dbReference>
<dbReference type="Gene3D" id="3.40.630.30">
    <property type="match status" value="1"/>
</dbReference>
<protein>
    <submittedName>
        <fullName evidence="4">N-acetyltransferase</fullName>
    </submittedName>
</protein>
<dbReference type="InterPro" id="IPR016181">
    <property type="entry name" value="Acyl_CoA_acyltransferase"/>
</dbReference>
<dbReference type="PROSITE" id="PS51186">
    <property type="entry name" value="GNAT"/>
    <property type="match status" value="1"/>
</dbReference>
<keyword evidence="1 4" id="KW-0808">Transferase</keyword>
<dbReference type="InterPro" id="IPR050832">
    <property type="entry name" value="Bact_Acetyltransf"/>
</dbReference>
<feature type="domain" description="N-acetyltransferase" evidence="3">
    <location>
        <begin position="3"/>
        <end position="175"/>
    </location>
</feature>
<dbReference type="GO" id="GO:0016747">
    <property type="term" value="F:acyltransferase activity, transferring groups other than amino-acyl groups"/>
    <property type="evidence" value="ECO:0007669"/>
    <property type="project" value="InterPro"/>
</dbReference>
<evidence type="ECO:0000313" key="5">
    <source>
        <dbReference type="Proteomes" id="UP000248889"/>
    </source>
</evidence>
<dbReference type="Proteomes" id="UP000248889">
    <property type="component" value="Unassembled WGS sequence"/>
</dbReference>
<dbReference type="SUPFAM" id="SSF55729">
    <property type="entry name" value="Acyl-CoA N-acyltransferases (Nat)"/>
    <property type="match status" value="1"/>
</dbReference>
<comment type="caution">
    <text evidence="4">The sequence shown here is derived from an EMBL/GenBank/DDBJ whole genome shotgun (WGS) entry which is preliminary data.</text>
</comment>
<dbReference type="CDD" id="cd04301">
    <property type="entry name" value="NAT_SF"/>
    <property type="match status" value="1"/>
</dbReference>
<evidence type="ECO:0000313" key="4">
    <source>
        <dbReference type="EMBL" id="RAG87632.1"/>
    </source>
</evidence>
<keyword evidence="5" id="KW-1185">Reference proteome</keyword>
<dbReference type="Pfam" id="PF00583">
    <property type="entry name" value="Acetyltransf_1"/>
    <property type="match status" value="1"/>
</dbReference>
<organism evidence="4 5">
    <name type="scientific">Streptacidiphilus pinicola</name>
    <dbReference type="NCBI Taxonomy" id="2219663"/>
    <lineage>
        <taxon>Bacteria</taxon>
        <taxon>Bacillati</taxon>
        <taxon>Actinomycetota</taxon>
        <taxon>Actinomycetes</taxon>
        <taxon>Kitasatosporales</taxon>
        <taxon>Streptomycetaceae</taxon>
        <taxon>Streptacidiphilus</taxon>
    </lineage>
</organism>
<evidence type="ECO:0000256" key="1">
    <source>
        <dbReference type="ARBA" id="ARBA00022679"/>
    </source>
</evidence>
<accession>A0A2X0IQY4</accession>
<evidence type="ECO:0000259" key="3">
    <source>
        <dbReference type="PROSITE" id="PS51186"/>
    </source>
</evidence>
<dbReference type="InterPro" id="IPR000182">
    <property type="entry name" value="GNAT_dom"/>
</dbReference>
<dbReference type="PANTHER" id="PTHR43877:SF2">
    <property type="entry name" value="AMINOALKYLPHOSPHONATE N-ACETYLTRANSFERASE-RELATED"/>
    <property type="match status" value="1"/>
</dbReference>
<dbReference type="OrthoDB" id="9799092at2"/>
<proteinExistence type="predicted"/>
<dbReference type="EMBL" id="QKYN01000003">
    <property type="protein sequence ID" value="RAG87632.1"/>
    <property type="molecule type" value="Genomic_DNA"/>
</dbReference>
<sequence length="177" mass="20347">MTYRIHRVRPEDWQRVRDIRLRMTKDTPLAYLESHETALALTEDEWRFRAARNSQPGNTGFAAVEEATGEWVGAMNAYVPPADPGQAPERAWLVGVWVDPAHRGRELGLTDRLLDACTAWARDVAGAPSLYLEVHENNHRARRFYERRGFVATGFTQPYDLDPETLELEMKLTLRRA</sequence>
<reference evidence="4 5" key="1">
    <citation type="submission" date="2018-06" db="EMBL/GenBank/DDBJ databases">
        <title>Streptacidiphilus pinicola sp. nov., isolated from pine grove soil.</title>
        <authorList>
            <person name="Roh S.G."/>
            <person name="Park S."/>
            <person name="Kim M.-K."/>
            <person name="Yun B.-R."/>
            <person name="Park J."/>
            <person name="Kim M.J."/>
            <person name="Kim Y.S."/>
            <person name="Kim S.B."/>
        </authorList>
    </citation>
    <scope>NUCLEOTIDE SEQUENCE [LARGE SCALE GENOMIC DNA]</scope>
    <source>
        <strain evidence="4 5">MMS16-CNU450</strain>
    </source>
</reference>
<dbReference type="AlphaFoldDB" id="A0A2X0IQY4"/>